<proteinExistence type="predicted"/>
<protein>
    <submittedName>
        <fullName evidence="1">Uncharacterized protein</fullName>
    </submittedName>
</protein>
<accession>A0A2R5FX82</accession>
<gene>
    <name evidence="1" type="ORF">NIES4072_65970</name>
</gene>
<dbReference type="Proteomes" id="UP000245124">
    <property type="component" value="Unassembled WGS sequence"/>
</dbReference>
<comment type="caution">
    <text evidence="1">The sequence shown here is derived from an EMBL/GenBank/DDBJ whole genome shotgun (WGS) entry which is preliminary data.</text>
</comment>
<sequence>MLKKKLFPTMPISQEIYFLLTQARSENLEKIALDIALIKADQESLLYQVLHRSA</sequence>
<dbReference type="AlphaFoldDB" id="A0A2R5FX82"/>
<organism evidence="1 2">
    <name type="scientific">Nostoc commune NIES-4072</name>
    <dbReference type="NCBI Taxonomy" id="2005467"/>
    <lineage>
        <taxon>Bacteria</taxon>
        <taxon>Bacillati</taxon>
        <taxon>Cyanobacteriota</taxon>
        <taxon>Cyanophyceae</taxon>
        <taxon>Nostocales</taxon>
        <taxon>Nostocaceae</taxon>
        <taxon>Nostoc</taxon>
    </lineage>
</organism>
<evidence type="ECO:0000313" key="1">
    <source>
        <dbReference type="EMBL" id="GBG22885.1"/>
    </source>
</evidence>
<reference evidence="1 2" key="1">
    <citation type="submission" date="2017-06" db="EMBL/GenBank/DDBJ databases">
        <title>Genome sequencing of cyanobaciteial culture collection at National Institute for Environmental Studies (NIES).</title>
        <authorList>
            <person name="Hirose Y."/>
            <person name="Shimura Y."/>
            <person name="Fujisawa T."/>
            <person name="Nakamura Y."/>
            <person name="Kawachi M."/>
        </authorList>
    </citation>
    <scope>NUCLEOTIDE SEQUENCE [LARGE SCALE GENOMIC DNA]</scope>
    <source>
        <strain evidence="1 2">NIES-4072</strain>
    </source>
</reference>
<dbReference type="EMBL" id="BDUD01000002">
    <property type="protein sequence ID" value="GBG22885.1"/>
    <property type="molecule type" value="Genomic_DNA"/>
</dbReference>
<name>A0A2R5FX82_NOSCO</name>
<keyword evidence="2" id="KW-1185">Reference proteome</keyword>
<evidence type="ECO:0000313" key="2">
    <source>
        <dbReference type="Proteomes" id="UP000245124"/>
    </source>
</evidence>